<feature type="compositionally biased region" description="Polar residues" evidence="1">
    <location>
        <begin position="52"/>
        <end position="61"/>
    </location>
</feature>
<protein>
    <submittedName>
        <fullName evidence="2">Uncharacterized protein</fullName>
    </submittedName>
</protein>
<proteinExistence type="predicted"/>
<dbReference type="EMBL" id="JADQDF010000001">
    <property type="protein sequence ID" value="MBW0128717.1"/>
    <property type="molecule type" value="Genomic_DNA"/>
</dbReference>
<feature type="compositionally biased region" description="Basic and acidic residues" evidence="1">
    <location>
        <begin position="62"/>
        <end position="98"/>
    </location>
</feature>
<reference evidence="2 3" key="1">
    <citation type="submission" date="2020-11" db="EMBL/GenBank/DDBJ databases">
        <title>Pseudonocardia abyssalis sp. nov. and Pseudonocardia oceani sp. nov., description and phylogenomic analysis of two novel actinomycetes isolated from the deep Southern Ocean.</title>
        <authorList>
            <person name="Parra J."/>
        </authorList>
    </citation>
    <scope>NUCLEOTIDE SEQUENCE [LARGE SCALE GENOMIC DNA]</scope>
    <source>
        <strain evidence="3">KRD185</strain>
    </source>
</reference>
<feature type="region of interest" description="Disordered" evidence="1">
    <location>
        <begin position="1"/>
        <end position="142"/>
    </location>
</feature>
<evidence type="ECO:0000256" key="1">
    <source>
        <dbReference type="SAM" id="MobiDB-lite"/>
    </source>
</evidence>
<dbReference type="RefSeq" id="WP_218589987.1">
    <property type="nucleotide sequence ID" value="NZ_JADQDE010000016.1"/>
</dbReference>
<organism evidence="2 3">
    <name type="scientific">Pseudonocardia oceani</name>
    <dbReference type="NCBI Taxonomy" id="2792013"/>
    <lineage>
        <taxon>Bacteria</taxon>
        <taxon>Bacillati</taxon>
        <taxon>Actinomycetota</taxon>
        <taxon>Actinomycetes</taxon>
        <taxon>Pseudonocardiales</taxon>
        <taxon>Pseudonocardiaceae</taxon>
        <taxon>Pseudonocardia</taxon>
    </lineage>
</organism>
<feature type="compositionally biased region" description="Basic and acidic residues" evidence="1">
    <location>
        <begin position="108"/>
        <end position="129"/>
    </location>
</feature>
<evidence type="ECO:0000313" key="3">
    <source>
        <dbReference type="Proteomes" id="UP000694300"/>
    </source>
</evidence>
<dbReference type="Proteomes" id="UP000694300">
    <property type="component" value="Unassembled WGS sequence"/>
</dbReference>
<evidence type="ECO:0000313" key="2">
    <source>
        <dbReference type="EMBL" id="MBW0128717.1"/>
    </source>
</evidence>
<accession>A0ABS6U930</accession>
<sequence length="142" mass="15981">MSQRTAPEQWREGLTPSRRSRPTEDRRVRPNRPAAAPRPGTLPLDEVGLVEGSQNGAQVFTEQREQRPIGDVARGDDQKPCRDRPALVDSSSRPERGQRSPRSAASVNDHRFRTQLDEIGFDERIEPPHRGSPRTAPTMPRS</sequence>
<comment type="caution">
    <text evidence="2">The sequence shown here is derived from an EMBL/GenBank/DDBJ whole genome shotgun (WGS) entry which is preliminary data.</text>
</comment>
<keyword evidence="3" id="KW-1185">Reference proteome</keyword>
<gene>
    <name evidence="2" type="ORF">I4I82_13625</name>
</gene>
<name>A0ABS6U930_9PSEU</name>